<feature type="region of interest" description="Disordered" evidence="1">
    <location>
        <begin position="39"/>
        <end position="72"/>
    </location>
</feature>
<protein>
    <submittedName>
        <fullName evidence="2">Uncharacterized protein</fullName>
    </submittedName>
</protein>
<reference evidence="2 3" key="1">
    <citation type="journal article" date="2019" name="Int. J. Syst. Evol. Microbiol.">
        <title>The Global Catalogue of Microorganisms (GCM) 10K type strain sequencing project: providing services to taxonomists for standard genome sequencing and annotation.</title>
        <authorList>
            <consortium name="The Broad Institute Genomics Platform"/>
            <consortium name="The Broad Institute Genome Sequencing Center for Infectious Disease"/>
            <person name="Wu L."/>
            <person name="Ma J."/>
        </authorList>
    </citation>
    <scope>NUCLEOTIDE SEQUENCE [LARGE SCALE GENOMIC DNA]</scope>
    <source>
        <strain evidence="2 3">DT92</strain>
    </source>
</reference>
<feature type="compositionally biased region" description="Basic and acidic residues" evidence="1">
    <location>
        <begin position="43"/>
        <end position="55"/>
    </location>
</feature>
<gene>
    <name evidence="2" type="ORF">ACFQRB_07090</name>
</gene>
<dbReference type="RefSeq" id="WP_284012107.1">
    <property type="nucleotide sequence ID" value="NZ_CP126156.1"/>
</dbReference>
<sequence length="72" mass="7239">MAAINECLGCGVDFDHSDGECPECGWSAREFAGRGRYGLAKAGHGEPEAEGDGDRSGSSGGPPPGPDGLIGF</sequence>
<dbReference type="Proteomes" id="UP001596368">
    <property type="component" value="Unassembled WGS sequence"/>
</dbReference>
<evidence type="ECO:0000313" key="2">
    <source>
        <dbReference type="EMBL" id="MFC7136367.1"/>
    </source>
</evidence>
<proteinExistence type="predicted"/>
<organism evidence="2 3">
    <name type="scientific">Halobaculum litoreum</name>
    <dbReference type="NCBI Taxonomy" id="3031998"/>
    <lineage>
        <taxon>Archaea</taxon>
        <taxon>Methanobacteriati</taxon>
        <taxon>Methanobacteriota</taxon>
        <taxon>Stenosarchaea group</taxon>
        <taxon>Halobacteria</taxon>
        <taxon>Halobacteriales</taxon>
        <taxon>Haloferacaceae</taxon>
        <taxon>Halobaculum</taxon>
    </lineage>
</organism>
<comment type="caution">
    <text evidence="2">The sequence shown here is derived from an EMBL/GenBank/DDBJ whole genome shotgun (WGS) entry which is preliminary data.</text>
</comment>
<dbReference type="AlphaFoldDB" id="A0ABD5XTA7"/>
<accession>A0ABD5XTA7</accession>
<name>A0ABD5XTA7_9EURY</name>
<dbReference type="EMBL" id="JBHSZG010000001">
    <property type="protein sequence ID" value="MFC7136367.1"/>
    <property type="molecule type" value="Genomic_DNA"/>
</dbReference>
<keyword evidence="3" id="KW-1185">Reference proteome</keyword>
<evidence type="ECO:0000256" key="1">
    <source>
        <dbReference type="SAM" id="MobiDB-lite"/>
    </source>
</evidence>
<dbReference type="GeneID" id="81122056"/>
<evidence type="ECO:0000313" key="3">
    <source>
        <dbReference type="Proteomes" id="UP001596368"/>
    </source>
</evidence>